<protein>
    <recommendedName>
        <fullName evidence="1">PsrA tetracyclin repressor-like C-terminal domain-containing protein</fullName>
    </recommendedName>
</protein>
<dbReference type="Pfam" id="PF17939">
    <property type="entry name" value="TetR_C_30"/>
    <property type="match status" value="1"/>
</dbReference>
<accession>A0A0F9A425</accession>
<dbReference type="InterPro" id="IPR041586">
    <property type="entry name" value="PsrA_TetR_C"/>
</dbReference>
<dbReference type="SUPFAM" id="SSF48498">
    <property type="entry name" value="Tetracyclin repressor-like, C-terminal domain"/>
    <property type="match status" value="1"/>
</dbReference>
<dbReference type="InterPro" id="IPR036271">
    <property type="entry name" value="Tet_transcr_reg_TetR-rel_C_sf"/>
</dbReference>
<evidence type="ECO:0000259" key="1">
    <source>
        <dbReference type="Pfam" id="PF17939"/>
    </source>
</evidence>
<feature type="domain" description="PsrA tetracyclin repressor-like C-terminal" evidence="1">
    <location>
        <begin position="3"/>
        <end position="100"/>
    </location>
</feature>
<gene>
    <name evidence="2" type="ORF">LCGC14_2959260</name>
</gene>
<feature type="non-terminal residue" evidence="2">
    <location>
        <position position="1"/>
    </location>
</feature>
<dbReference type="AlphaFoldDB" id="A0A0F9A425"/>
<evidence type="ECO:0000313" key="2">
    <source>
        <dbReference type="EMBL" id="KKK66916.1"/>
    </source>
</evidence>
<organism evidence="2">
    <name type="scientific">marine sediment metagenome</name>
    <dbReference type="NCBI Taxonomy" id="412755"/>
    <lineage>
        <taxon>unclassified sequences</taxon>
        <taxon>metagenomes</taxon>
        <taxon>ecological metagenomes</taxon>
    </lineage>
</organism>
<proteinExistence type="predicted"/>
<sequence length="104" mass="11775">FANIVQISLAQHDSTVGVMFIKIMRPMVDAFIKALGLALPGQDDRQLHLKLHFMLGSMLHGMRMLSLSKNPSYRDLHVGFSAQMDTEALMEHMYRYIVAGLEAR</sequence>
<comment type="caution">
    <text evidence="2">The sequence shown here is derived from an EMBL/GenBank/DDBJ whole genome shotgun (WGS) entry which is preliminary data.</text>
</comment>
<dbReference type="EMBL" id="LAZR01059852">
    <property type="protein sequence ID" value="KKK66916.1"/>
    <property type="molecule type" value="Genomic_DNA"/>
</dbReference>
<name>A0A0F9A425_9ZZZZ</name>
<dbReference type="Gene3D" id="1.10.357.10">
    <property type="entry name" value="Tetracycline Repressor, domain 2"/>
    <property type="match status" value="1"/>
</dbReference>
<reference evidence="2" key="1">
    <citation type="journal article" date="2015" name="Nature">
        <title>Complex archaea that bridge the gap between prokaryotes and eukaryotes.</title>
        <authorList>
            <person name="Spang A."/>
            <person name="Saw J.H."/>
            <person name="Jorgensen S.L."/>
            <person name="Zaremba-Niedzwiedzka K."/>
            <person name="Martijn J."/>
            <person name="Lind A.E."/>
            <person name="van Eijk R."/>
            <person name="Schleper C."/>
            <person name="Guy L."/>
            <person name="Ettema T.J."/>
        </authorList>
    </citation>
    <scope>NUCLEOTIDE SEQUENCE</scope>
</reference>